<protein>
    <submittedName>
        <fullName evidence="2">Uncharacterized protein</fullName>
    </submittedName>
</protein>
<name>A0AC35GM88_9BILA</name>
<reference evidence="2" key="1">
    <citation type="submission" date="2022-11" db="UniProtKB">
        <authorList>
            <consortium name="WormBaseParasite"/>
        </authorList>
    </citation>
    <scope>IDENTIFICATION</scope>
</reference>
<evidence type="ECO:0000313" key="1">
    <source>
        <dbReference type="Proteomes" id="UP000887580"/>
    </source>
</evidence>
<organism evidence="1 2">
    <name type="scientific">Panagrolaimus sp. PS1159</name>
    <dbReference type="NCBI Taxonomy" id="55785"/>
    <lineage>
        <taxon>Eukaryota</taxon>
        <taxon>Metazoa</taxon>
        <taxon>Ecdysozoa</taxon>
        <taxon>Nematoda</taxon>
        <taxon>Chromadorea</taxon>
        <taxon>Rhabditida</taxon>
        <taxon>Tylenchina</taxon>
        <taxon>Panagrolaimomorpha</taxon>
        <taxon>Panagrolaimoidea</taxon>
        <taxon>Panagrolaimidae</taxon>
        <taxon>Panagrolaimus</taxon>
    </lineage>
</organism>
<dbReference type="WBParaSite" id="PS1159_v2.g6729.t1">
    <property type="protein sequence ID" value="PS1159_v2.g6729.t1"/>
    <property type="gene ID" value="PS1159_v2.g6729"/>
</dbReference>
<evidence type="ECO:0000313" key="2">
    <source>
        <dbReference type="WBParaSite" id="PS1159_v2.g6729.t1"/>
    </source>
</evidence>
<proteinExistence type="predicted"/>
<dbReference type="Proteomes" id="UP000887580">
    <property type="component" value="Unplaced"/>
</dbReference>
<accession>A0AC35GM88</accession>
<sequence length="94" mass="10964">MKMKVFFVIFVFTFVFVGFCVDGQNTSTTLKPMPLLQIQIEEQMFRKVTKKQPLSCDDLKAKFAKAARNFVEEEDYIIIMQKKLDALHEACFSE</sequence>